<feature type="transmembrane region" description="Helical" evidence="6">
    <location>
        <begin position="304"/>
        <end position="328"/>
    </location>
</feature>
<dbReference type="EMBL" id="CP034437">
    <property type="protein sequence ID" value="AZN41113.1"/>
    <property type="molecule type" value="Genomic_DNA"/>
</dbReference>
<dbReference type="RefSeq" id="WP_126016820.1">
    <property type="nucleotide sequence ID" value="NZ_CP034437.1"/>
</dbReference>
<feature type="transmembrane region" description="Helical" evidence="6">
    <location>
        <begin position="7"/>
        <end position="28"/>
    </location>
</feature>
<dbReference type="EC" id="2.3.2.3" evidence="6"/>
<comment type="subcellular location">
    <subcellularLocation>
        <location evidence="1 6">Cell membrane</location>
        <topology evidence="1 6">Multi-pass membrane protein</topology>
    </subcellularLocation>
</comment>
<protein>
    <recommendedName>
        <fullName evidence="6">Phosphatidylglycerol lysyltransferase</fullName>
        <ecNumber evidence="6">2.3.2.3</ecNumber>
    </recommendedName>
    <alternativeName>
        <fullName evidence="6">Lysylphosphatidylglycerol synthase</fullName>
    </alternativeName>
</protein>
<dbReference type="NCBIfam" id="TIGR00374">
    <property type="entry name" value="flippase-like domain"/>
    <property type="match status" value="1"/>
</dbReference>
<keyword evidence="6" id="KW-0046">Antibiotic resistance</keyword>
<dbReference type="OrthoDB" id="9810654at2"/>
<dbReference type="GO" id="GO:0006629">
    <property type="term" value="P:lipid metabolic process"/>
    <property type="evidence" value="ECO:0007669"/>
    <property type="project" value="UniProtKB-KW"/>
</dbReference>
<comment type="similarity">
    <text evidence="6">Belongs to the LPG synthase family.</text>
</comment>
<accession>A0A3S9A5Y5</accession>
<dbReference type="GO" id="GO:0005886">
    <property type="term" value="C:plasma membrane"/>
    <property type="evidence" value="ECO:0007669"/>
    <property type="project" value="UniProtKB-SubCell"/>
</dbReference>
<evidence type="ECO:0000256" key="3">
    <source>
        <dbReference type="ARBA" id="ARBA00022692"/>
    </source>
</evidence>
<gene>
    <name evidence="6" type="primary">mprF</name>
    <name evidence="7" type="ORF">EJC50_16620</name>
</gene>
<dbReference type="KEGG" id="palb:EJC50_16620"/>
<comment type="catalytic activity">
    <reaction evidence="6">
        <text>L-lysyl-tRNA(Lys) + a 1,2-diacyl-sn-glycero-3-phospho-(1'-sn-glycerol) = a 1,2-diacyl-sn-glycero-3-phospho-1'-(3'-O-L-lysyl)-sn-glycerol + tRNA(Lys)</text>
        <dbReference type="Rhea" id="RHEA:10668"/>
        <dbReference type="Rhea" id="RHEA-COMP:9696"/>
        <dbReference type="Rhea" id="RHEA-COMP:9697"/>
        <dbReference type="ChEBI" id="CHEBI:64716"/>
        <dbReference type="ChEBI" id="CHEBI:75792"/>
        <dbReference type="ChEBI" id="CHEBI:78442"/>
        <dbReference type="ChEBI" id="CHEBI:78529"/>
        <dbReference type="EC" id="2.3.2.3"/>
    </reaction>
</comment>
<evidence type="ECO:0000256" key="6">
    <source>
        <dbReference type="RuleBase" id="RU363042"/>
    </source>
</evidence>
<evidence type="ECO:0000313" key="7">
    <source>
        <dbReference type="EMBL" id="AZN41113.1"/>
    </source>
</evidence>
<dbReference type="GO" id="GO:0050071">
    <property type="term" value="F:phosphatidylglycerol lysyltransferase activity"/>
    <property type="evidence" value="ECO:0007669"/>
    <property type="project" value="UniProtKB-EC"/>
</dbReference>
<keyword evidence="4 6" id="KW-1133">Transmembrane helix</keyword>
<reference evidence="8" key="1">
    <citation type="submission" date="2018-12" db="EMBL/GenBank/DDBJ databases">
        <title>Genome sequence of Peanibacillus sp.</title>
        <authorList>
            <person name="Subramani G."/>
            <person name="Srinivasan S."/>
            <person name="Kim M.K."/>
        </authorList>
    </citation>
    <scope>NUCLEOTIDE SEQUENCE [LARGE SCALE GENOMIC DNA]</scope>
    <source>
        <strain evidence="8">18JY67-1</strain>
    </source>
</reference>
<evidence type="ECO:0000256" key="4">
    <source>
        <dbReference type="ARBA" id="ARBA00022989"/>
    </source>
</evidence>
<organism evidence="7 8">
    <name type="scientific">Paenibacillus albus</name>
    <dbReference type="NCBI Taxonomy" id="2495582"/>
    <lineage>
        <taxon>Bacteria</taxon>
        <taxon>Bacillati</taxon>
        <taxon>Bacillota</taxon>
        <taxon>Bacilli</taxon>
        <taxon>Bacillales</taxon>
        <taxon>Paenibacillaceae</taxon>
        <taxon>Paenibacillus</taxon>
    </lineage>
</organism>
<dbReference type="AlphaFoldDB" id="A0A3S9A5Y5"/>
<feature type="transmembrane region" description="Helical" evidence="6">
    <location>
        <begin position="129"/>
        <end position="146"/>
    </location>
</feature>
<feature type="transmembrane region" description="Helical" evidence="6">
    <location>
        <begin position="40"/>
        <end position="65"/>
    </location>
</feature>
<dbReference type="Proteomes" id="UP000272528">
    <property type="component" value="Chromosome"/>
</dbReference>
<evidence type="ECO:0000313" key="8">
    <source>
        <dbReference type="Proteomes" id="UP000272528"/>
    </source>
</evidence>
<sequence>MKNNRFNIIIVVISFCIFFSFVFTHQGAGAMLDNIRGLRLPWIGMAACLLILSWFFEIIVLYIVLKDSQHARNPLLRAFKLQMIGQFFAAISPFSAGSHPAQLFAMKKSGIPVGEAGSMLMIKFMIHQIINILLFATSIILTYHYFEKKIHYFTYLCGVGLMVHGGVLFFTLLVLTNKSLTKRIFQMCLRFLGQVKIVKNPEASYQKLSHELERFHANSKILSQKLRVCFYASIFTCLQYGAYFTIPYCIYRSFGLHSAELWTLLCAQTFLFNFMAAIPLPGAVGGAEGGFYYIYSLYFPSPDILTALLVWRLFSYYAVIAFSCIFALSWTRTKDPVTEIQH</sequence>
<keyword evidence="6" id="KW-0808">Transferase</keyword>
<dbReference type="InterPro" id="IPR022791">
    <property type="entry name" value="L-PG_synthase/AglD"/>
</dbReference>
<feature type="transmembrane region" description="Helical" evidence="6">
    <location>
        <begin position="152"/>
        <end position="175"/>
    </location>
</feature>
<evidence type="ECO:0000256" key="1">
    <source>
        <dbReference type="ARBA" id="ARBA00004651"/>
    </source>
</evidence>
<dbReference type="PANTHER" id="PTHR37693">
    <property type="entry name" value="PHOSPHATIDYLGLYCEROL LYSYLTRANSFERASE"/>
    <property type="match status" value="1"/>
</dbReference>
<dbReference type="Pfam" id="PF03706">
    <property type="entry name" value="LPG_synthase_TM"/>
    <property type="match status" value="1"/>
</dbReference>
<proteinExistence type="inferred from homology"/>
<evidence type="ECO:0000256" key="5">
    <source>
        <dbReference type="ARBA" id="ARBA00023136"/>
    </source>
</evidence>
<keyword evidence="6" id="KW-0443">Lipid metabolism</keyword>
<keyword evidence="3 6" id="KW-0812">Transmembrane</keyword>
<feature type="transmembrane region" description="Helical" evidence="6">
    <location>
        <begin position="261"/>
        <end position="284"/>
    </location>
</feature>
<evidence type="ECO:0000256" key="2">
    <source>
        <dbReference type="ARBA" id="ARBA00022475"/>
    </source>
</evidence>
<comment type="function">
    <text evidence="6">Catalyzes the transfer of a lysyl group from L-lysyl-tRNA(Lys) to membrane-bound phosphatidylglycerol (PG), which produces lysylphosphatidylglycerol (LPG), a major component of the bacterial membrane with a positive net charge. LPG synthesis contributes to bacterial virulence as it is involved in the resistance mechanism against cationic antimicrobial peptides (CAMP) produces by the host's immune system (defensins, cathelicidins) and by the competing microorganisms.</text>
</comment>
<keyword evidence="8" id="KW-1185">Reference proteome</keyword>
<dbReference type="PANTHER" id="PTHR37693:SF1">
    <property type="entry name" value="INTEGRAL MEMBRANE PROTEIN"/>
    <property type="match status" value="1"/>
</dbReference>
<name>A0A3S9A5Y5_9BACL</name>
<dbReference type="GO" id="GO:0046677">
    <property type="term" value="P:response to antibiotic"/>
    <property type="evidence" value="ECO:0007669"/>
    <property type="project" value="UniProtKB-KW"/>
</dbReference>
<keyword evidence="5 6" id="KW-0472">Membrane</keyword>
<keyword evidence="2" id="KW-1003">Cell membrane</keyword>